<dbReference type="AlphaFoldDB" id="A0A9N9EV22"/>
<evidence type="ECO:0000313" key="1">
    <source>
        <dbReference type="EMBL" id="CAG8696919.1"/>
    </source>
</evidence>
<gene>
    <name evidence="1" type="ORF">FCALED_LOCUS13270</name>
</gene>
<dbReference type="EMBL" id="CAJVPQ010007470">
    <property type="protein sequence ID" value="CAG8696919.1"/>
    <property type="molecule type" value="Genomic_DNA"/>
</dbReference>
<reference evidence="1" key="1">
    <citation type="submission" date="2021-06" db="EMBL/GenBank/DDBJ databases">
        <authorList>
            <person name="Kallberg Y."/>
            <person name="Tangrot J."/>
            <person name="Rosling A."/>
        </authorList>
    </citation>
    <scope>NUCLEOTIDE SEQUENCE</scope>
    <source>
        <strain evidence="1">UK204</strain>
    </source>
</reference>
<evidence type="ECO:0000313" key="2">
    <source>
        <dbReference type="Proteomes" id="UP000789570"/>
    </source>
</evidence>
<organism evidence="1 2">
    <name type="scientific">Funneliformis caledonium</name>
    <dbReference type="NCBI Taxonomy" id="1117310"/>
    <lineage>
        <taxon>Eukaryota</taxon>
        <taxon>Fungi</taxon>
        <taxon>Fungi incertae sedis</taxon>
        <taxon>Mucoromycota</taxon>
        <taxon>Glomeromycotina</taxon>
        <taxon>Glomeromycetes</taxon>
        <taxon>Glomerales</taxon>
        <taxon>Glomeraceae</taxon>
        <taxon>Funneliformis</taxon>
    </lineage>
</organism>
<proteinExistence type="predicted"/>
<sequence>MSDWFKVKDLIEHHRNALIWKKQQTNDDKKYHTSGRESNELFVLENRSIDYEKRAKNVKVPADLGRIPFKIAISKGFSSFMADQ</sequence>
<comment type="caution">
    <text evidence="1">The sequence shown here is derived from an EMBL/GenBank/DDBJ whole genome shotgun (WGS) entry which is preliminary data.</text>
</comment>
<name>A0A9N9EV22_9GLOM</name>
<protein>
    <submittedName>
        <fullName evidence="1">2160_t:CDS:1</fullName>
    </submittedName>
</protein>
<keyword evidence="2" id="KW-1185">Reference proteome</keyword>
<dbReference type="Proteomes" id="UP000789570">
    <property type="component" value="Unassembled WGS sequence"/>
</dbReference>
<accession>A0A9N9EV22</accession>